<reference evidence="2" key="1">
    <citation type="submission" date="2010-02" db="EMBL/GenBank/DDBJ databases">
        <title>Sequencing and annotation of the Blastocystis hominis genome.</title>
        <authorList>
            <person name="Wincker P."/>
        </authorList>
    </citation>
    <scope>NUCLEOTIDE SEQUENCE</scope>
    <source>
        <strain evidence="2">Singapore isolate B</strain>
    </source>
</reference>
<dbReference type="GO" id="GO:0051015">
    <property type="term" value="F:actin filament binding"/>
    <property type="evidence" value="ECO:0007669"/>
    <property type="project" value="TreeGrafter"/>
</dbReference>
<dbReference type="OMA" id="KLLGHYN"/>
<dbReference type="SMART" id="SM00102">
    <property type="entry name" value="ADF"/>
    <property type="match status" value="2"/>
</dbReference>
<dbReference type="Gene3D" id="3.40.20.10">
    <property type="entry name" value="Severin"/>
    <property type="match status" value="2"/>
</dbReference>
<dbReference type="EMBL" id="FN668649">
    <property type="protein sequence ID" value="CBK22283.2"/>
    <property type="molecule type" value="Genomic_DNA"/>
</dbReference>
<dbReference type="InterPro" id="IPR029006">
    <property type="entry name" value="ADF-H/Gelsolin-like_dom_sf"/>
</dbReference>
<dbReference type="GO" id="GO:0005884">
    <property type="term" value="C:actin filament"/>
    <property type="evidence" value="ECO:0007669"/>
    <property type="project" value="TreeGrafter"/>
</dbReference>
<dbReference type="OrthoDB" id="20822at2759"/>
<dbReference type="InParanoid" id="D8M2J4"/>
<dbReference type="GO" id="GO:0030833">
    <property type="term" value="P:regulation of actin filament polymerization"/>
    <property type="evidence" value="ECO:0007669"/>
    <property type="project" value="TreeGrafter"/>
</dbReference>
<feature type="domain" description="ADF-H" evidence="1">
    <location>
        <begin position="1"/>
        <end position="135"/>
    </location>
</feature>
<dbReference type="GeneID" id="24919512"/>
<evidence type="ECO:0000313" key="3">
    <source>
        <dbReference type="Proteomes" id="UP000008312"/>
    </source>
</evidence>
<dbReference type="AlphaFoldDB" id="D8M2J4"/>
<gene>
    <name evidence="2" type="ORF">GSBLH_T00002335001</name>
</gene>
<protein>
    <recommendedName>
        <fullName evidence="1">ADF-H domain-containing protein</fullName>
    </recommendedName>
</protein>
<evidence type="ECO:0000313" key="2">
    <source>
        <dbReference type="EMBL" id="CBK22283.2"/>
    </source>
</evidence>
<evidence type="ECO:0000259" key="1">
    <source>
        <dbReference type="PROSITE" id="PS51263"/>
    </source>
</evidence>
<dbReference type="Proteomes" id="UP000008312">
    <property type="component" value="Unassembled WGS sequence"/>
</dbReference>
<dbReference type="PROSITE" id="PS51263">
    <property type="entry name" value="ADF_H"/>
    <property type="match status" value="2"/>
</dbReference>
<dbReference type="RefSeq" id="XP_012896331.1">
    <property type="nucleotide sequence ID" value="XM_013040877.1"/>
</dbReference>
<feature type="domain" description="ADF-H" evidence="1">
    <location>
        <begin position="163"/>
        <end position="297"/>
    </location>
</feature>
<dbReference type="GO" id="GO:0030864">
    <property type="term" value="C:cortical actin cytoskeleton"/>
    <property type="evidence" value="ECO:0007669"/>
    <property type="project" value="TreeGrafter"/>
</dbReference>
<dbReference type="SUPFAM" id="SSF55753">
    <property type="entry name" value="Actin depolymerizing proteins"/>
    <property type="match status" value="2"/>
</dbReference>
<dbReference type="InterPro" id="IPR002108">
    <property type="entry name" value="ADF-H"/>
</dbReference>
<proteinExistence type="predicted"/>
<sequence length="322" mass="36785">MAQCEEVARSEEYKRILDDHDLTSWIVCDIEGFSKLVVNSAGEGGYDECIKHLDPAKCQFALIEVIGLENKSAVTSRRPKFVFIAWIGSETPIIERARVSTINSQVREFFCRAHIGLQVNTLEEMTKDIIIRELDRASGCHAPDEYIFDITAEDIDFTGHEDDVKQSDVTFEDVWEEFKKQESNVNWILFQLAKDETLQVFGYGNDGLQGLMDKLDDSEVLYGIFKVNAFNKAGTCTSVRERFVFLIWVPENAPVFTRARVATHKQVLLKRLQTYHAEIRAESIEDITREDIVKILDKSCGSHKPQKYIFGPGDEVVCQEEE</sequence>
<name>D8M2J4_BLAHO</name>
<organism evidence="2">
    <name type="scientific">Blastocystis hominis</name>
    <dbReference type="NCBI Taxonomy" id="12968"/>
    <lineage>
        <taxon>Eukaryota</taxon>
        <taxon>Sar</taxon>
        <taxon>Stramenopiles</taxon>
        <taxon>Bigyra</taxon>
        <taxon>Opalozoa</taxon>
        <taxon>Opalinata</taxon>
        <taxon>Blastocystidae</taxon>
        <taxon>Blastocystis</taxon>
    </lineage>
</organism>
<keyword evidence="3" id="KW-1185">Reference proteome</keyword>
<dbReference type="PANTHER" id="PTHR10829:SF25">
    <property type="entry name" value="DREBRIN-LIKE PROTEIN"/>
    <property type="match status" value="1"/>
</dbReference>
<dbReference type="PANTHER" id="PTHR10829">
    <property type="entry name" value="CORTACTIN AND DREBRIN"/>
    <property type="match status" value="1"/>
</dbReference>
<accession>D8M2J4</accession>
<dbReference type="Pfam" id="PF00241">
    <property type="entry name" value="Cofilin_ADF"/>
    <property type="match status" value="2"/>
</dbReference>
<dbReference type="CDD" id="cd11282">
    <property type="entry name" value="ADF_coactosin_like"/>
    <property type="match status" value="1"/>
</dbReference>